<name>A0A8H6CPA6_9LECA</name>
<organism evidence="1 2">
    <name type="scientific">Letharia columbiana</name>
    <dbReference type="NCBI Taxonomy" id="112416"/>
    <lineage>
        <taxon>Eukaryota</taxon>
        <taxon>Fungi</taxon>
        <taxon>Dikarya</taxon>
        <taxon>Ascomycota</taxon>
        <taxon>Pezizomycotina</taxon>
        <taxon>Lecanoromycetes</taxon>
        <taxon>OSLEUM clade</taxon>
        <taxon>Lecanoromycetidae</taxon>
        <taxon>Lecanorales</taxon>
        <taxon>Lecanorineae</taxon>
        <taxon>Parmeliaceae</taxon>
        <taxon>Letharia</taxon>
    </lineage>
</organism>
<dbReference type="EMBL" id="JACCJC010000088">
    <property type="protein sequence ID" value="KAF6226726.1"/>
    <property type="molecule type" value="Genomic_DNA"/>
</dbReference>
<evidence type="ECO:0000313" key="2">
    <source>
        <dbReference type="Proteomes" id="UP000578531"/>
    </source>
</evidence>
<reference evidence="1 2" key="1">
    <citation type="journal article" date="2020" name="Genomics">
        <title>Complete, high-quality genomes from long-read metagenomic sequencing of two wolf lichen thalli reveals enigmatic genome architecture.</title>
        <authorList>
            <person name="McKenzie S.K."/>
            <person name="Walston R.F."/>
            <person name="Allen J.L."/>
        </authorList>
    </citation>
    <scope>NUCLEOTIDE SEQUENCE [LARGE SCALE GENOMIC DNA]</scope>
    <source>
        <strain evidence="1">WasteWater2</strain>
    </source>
</reference>
<proteinExistence type="predicted"/>
<gene>
    <name evidence="1" type="ORF">HO173_012329</name>
</gene>
<accession>A0A8H6CPA6</accession>
<dbReference type="Proteomes" id="UP000578531">
    <property type="component" value="Unassembled WGS sequence"/>
</dbReference>
<dbReference type="GeneID" id="59293965"/>
<evidence type="ECO:0000313" key="1">
    <source>
        <dbReference type="EMBL" id="KAF6226726.1"/>
    </source>
</evidence>
<protein>
    <recommendedName>
        <fullName evidence="3">F-box domain-containing protein</fullName>
    </recommendedName>
</protein>
<evidence type="ECO:0008006" key="3">
    <source>
        <dbReference type="Google" id="ProtNLM"/>
    </source>
</evidence>
<dbReference type="AlphaFoldDB" id="A0A8H6CPA6"/>
<keyword evidence="2" id="KW-1185">Reference proteome</keyword>
<dbReference type="RefSeq" id="XP_037158877.1">
    <property type="nucleotide sequence ID" value="XM_037314201.1"/>
</dbReference>
<comment type="caution">
    <text evidence="1">The sequence shown here is derived from an EMBL/GenBank/DDBJ whole genome shotgun (WGS) entry which is preliminary data.</text>
</comment>
<dbReference type="OrthoDB" id="5421601at2759"/>
<sequence>MAILTSLPNELLLSIIADVSPLYIESFALSCKRIYYLCIDTIREHDIVRSRLAEMQPLGLLRTLSLHSELALYPISSKLTYTPFEMEFLQLDTSINDAPLKSDINAWALQSPFTIFHETDERHKSVRDLAMPLMVTSLLNLRKIDWAIAYPRYLLEAVSQIVEASREPLSSVRQPLAFGRLNEVRIVTTCDCTYGMGLAVLLAMIPSVRKLKVLRICNTNPFVCPYPRYDSGVTEMILDEYADSSYLVELIKHTNRLQKFTYNHNIYGTGTSAKFEPRHVAEILKQRAGHSLLYLNLSIDVPGCLGYLCRDRYRNHNDLSLGPLRSFSVLRTIVTCVDMFIKTRGLSEFGNGTGTVQRLVSWLPTSLEALVLHQGLEEWDKDTLRMLFRGFRKNKQKRVPNLKLIDFVQCPSFEPLMSDNMKTAFQGMGVKVGYTLYWCRNPECRQVFEQLEDWEGRPWVEALEECCQHEWLG</sequence>